<feature type="region of interest" description="Disordered" evidence="2">
    <location>
        <begin position="348"/>
        <end position="380"/>
    </location>
</feature>
<feature type="domain" description="Rab-GAP TBC" evidence="4">
    <location>
        <begin position="47"/>
        <end position="236"/>
    </location>
</feature>
<gene>
    <name evidence="5" type="ORF">Naga_100026g52</name>
</gene>
<dbReference type="AlphaFoldDB" id="W7TW50"/>
<evidence type="ECO:0000256" key="2">
    <source>
        <dbReference type="SAM" id="MobiDB-lite"/>
    </source>
</evidence>
<dbReference type="Gene3D" id="1.10.8.1310">
    <property type="match status" value="1"/>
</dbReference>
<dbReference type="PROSITE" id="PS50086">
    <property type="entry name" value="TBC_RABGAP"/>
    <property type="match status" value="1"/>
</dbReference>
<evidence type="ECO:0000256" key="1">
    <source>
        <dbReference type="ARBA" id="ARBA00022468"/>
    </source>
</evidence>
<name>W7TW50_9STRA</name>
<dbReference type="InterPro" id="IPR035969">
    <property type="entry name" value="Rab-GAP_TBC_sf"/>
</dbReference>
<evidence type="ECO:0000259" key="4">
    <source>
        <dbReference type="PROSITE" id="PS50086"/>
    </source>
</evidence>
<reference evidence="5 6" key="1">
    <citation type="journal article" date="2014" name="Mol. Plant">
        <title>Chromosome Scale Genome Assembly and Transcriptome Profiling of Nannochloropsis gaditana in Nitrogen Depletion.</title>
        <authorList>
            <person name="Corteggiani Carpinelli E."/>
            <person name="Telatin A."/>
            <person name="Vitulo N."/>
            <person name="Forcato C."/>
            <person name="D'Angelo M."/>
            <person name="Schiavon R."/>
            <person name="Vezzi A."/>
            <person name="Giacometti G.M."/>
            <person name="Morosinotto T."/>
            <person name="Valle G."/>
        </authorList>
    </citation>
    <scope>NUCLEOTIDE SEQUENCE [LARGE SCALE GENOMIC DNA]</scope>
    <source>
        <strain evidence="5 6">B-31</strain>
    </source>
</reference>
<organism evidence="5 6">
    <name type="scientific">Nannochloropsis gaditana</name>
    <dbReference type="NCBI Taxonomy" id="72520"/>
    <lineage>
        <taxon>Eukaryota</taxon>
        <taxon>Sar</taxon>
        <taxon>Stramenopiles</taxon>
        <taxon>Ochrophyta</taxon>
        <taxon>Eustigmatophyceae</taxon>
        <taxon>Eustigmatales</taxon>
        <taxon>Monodopsidaceae</taxon>
        <taxon>Nannochloropsis</taxon>
    </lineage>
</organism>
<dbReference type="PANTHER" id="PTHR20913">
    <property type="entry name" value="TBC1 DOMAIN FAMILY MEMBER 20/GTPASE"/>
    <property type="match status" value="1"/>
</dbReference>
<evidence type="ECO:0000313" key="5">
    <source>
        <dbReference type="EMBL" id="EWM30367.1"/>
    </source>
</evidence>
<evidence type="ECO:0000313" key="6">
    <source>
        <dbReference type="Proteomes" id="UP000019335"/>
    </source>
</evidence>
<feature type="transmembrane region" description="Helical" evidence="3">
    <location>
        <begin position="396"/>
        <end position="416"/>
    </location>
</feature>
<dbReference type="OrthoDB" id="206700at2759"/>
<keyword evidence="3" id="KW-1133">Transmembrane helix</keyword>
<dbReference type="SMART" id="SM00164">
    <property type="entry name" value="TBC"/>
    <property type="match status" value="1"/>
</dbReference>
<evidence type="ECO:0000256" key="3">
    <source>
        <dbReference type="SAM" id="Phobius"/>
    </source>
</evidence>
<proteinExistence type="predicted"/>
<dbReference type="Pfam" id="PF00566">
    <property type="entry name" value="RabGAP-TBC"/>
    <property type="match status" value="1"/>
</dbReference>
<comment type="caution">
    <text evidence="5">The sequence shown here is derived from an EMBL/GenBank/DDBJ whole genome shotgun (WGS) entry which is preliminary data.</text>
</comment>
<feature type="compositionally biased region" description="Pro residues" evidence="2">
    <location>
        <begin position="370"/>
        <end position="380"/>
    </location>
</feature>
<dbReference type="EMBL" id="AZIL01000037">
    <property type="protein sequence ID" value="EWM30367.1"/>
    <property type="molecule type" value="Genomic_DNA"/>
</dbReference>
<dbReference type="GO" id="GO:0005096">
    <property type="term" value="F:GTPase activator activity"/>
    <property type="evidence" value="ECO:0007669"/>
    <property type="project" value="UniProtKB-KW"/>
</dbReference>
<dbReference type="SUPFAM" id="SSF47923">
    <property type="entry name" value="Ypt/Rab-GAP domain of gyp1p"/>
    <property type="match status" value="2"/>
</dbReference>
<dbReference type="Gene3D" id="1.10.472.80">
    <property type="entry name" value="Ypt/Rab-GAP domain of gyp1p, domain 3"/>
    <property type="match status" value="1"/>
</dbReference>
<feature type="compositionally biased region" description="Basic residues" evidence="2">
    <location>
        <begin position="348"/>
        <end position="362"/>
    </location>
</feature>
<protein>
    <submittedName>
        <fullName evidence="5">Tbc1 domain member 20</fullName>
    </submittedName>
</protein>
<dbReference type="InterPro" id="IPR045913">
    <property type="entry name" value="TBC20/Gyp8-like"/>
</dbReference>
<dbReference type="GO" id="GO:0006888">
    <property type="term" value="P:endoplasmic reticulum to Golgi vesicle-mediated transport"/>
    <property type="evidence" value="ECO:0007669"/>
    <property type="project" value="TreeGrafter"/>
</dbReference>
<dbReference type="PANTHER" id="PTHR20913:SF7">
    <property type="entry name" value="RE60063P"/>
    <property type="match status" value="1"/>
</dbReference>
<keyword evidence="1" id="KW-0343">GTPase activation</keyword>
<dbReference type="Proteomes" id="UP000019335">
    <property type="component" value="Chromosome 1"/>
</dbReference>
<dbReference type="InterPro" id="IPR000195">
    <property type="entry name" value="Rab-GAP-TBC_dom"/>
</dbReference>
<keyword evidence="3" id="KW-0472">Membrane</keyword>
<keyword evidence="6" id="KW-1185">Reference proteome</keyword>
<accession>W7TW50</accession>
<keyword evidence="3" id="KW-0812">Transmembrane</keyword>
<dbReference type="GO" id="GO:0005789">
    <property type="term" value="C:endoplasmic reticulum membrane"/>
    <property type="evidence" value="ECO:0007669"/>
    <property type="project" value="TreeGrafter"/>
</dbReference>
<sequence length="428" mass="48120">MSENGAGAKSSKCDIAQKIKVIQALIVQNPVPLDELRSLALSSDGGFISNDLRQVIWPKLLGFNRFELRPPFQNYVARNQWSDQISRDVARSLWHYRLPQAKKRKRGGRRRLLADMVNALMAKDSTLHYYQGLHDVFSVFVLVLTEDPDLCFAVAERVALFFMGDFTRRSDFSVLIPLLDLLIPLIEAFDADVGSCLRACGLHAYVCLPWVIAWWAHDCHDLAMIARLFDAFLSAPPLFPIYVAAALILEGKSDLFALESRDFSAVHRFLSRLPSQPDLPVEAILARAHGMLQAFPPAKLVQSQGSPFLRELARSREVHGLNFPPPWYQREALPDWILLENRRRRDKRVVRSKHTRERRRQAHLAGVSMPAPPAKSPPEGPRAFGDRFWTYVSPSASFASTLVACAALVGCMAVILKLSERKPTGSTS</sequence>